<dbReference type="RefSeq" id="WP_089415759.1">
    <property type="nucleotide sequence ID" value="NZ_CP022423.1"/>
</dbReference>
<name>A0A221KC57_VITFI</name>
<proteinExistence type="predicted"/>
<dbReference type="Proteomes" id="UP000199729">
    <property type="component" value="Chromosome"/>
</dbReference>
<reference evidence="1 2" key="1">
    <citation type="submission" date="2017-07" db="EMBL/GenBank/DDBJ databases">
        <title>Complete Genome Sequence of the cosmetic ferment Vitreoscilla filiformis (ATCC15551).</title>
        <authorList>
            <person name="Contreras S."/>
            <person name="Sagory-Zalkind P."/>
            <person name="Blanquart H."/>
            <person name="Iltis A."/>
            <person name="Morand S.C."/>
        </authorList>
    </citation>
    <scope>NUCLEOTIDE SEQUENCE [LARGE SCALE GENOMIC DNA]</scope>
    <source>
        <strain evidence="1 2">ATCC 15551</strain>
    </source>
</reference>
<evidence type="ECO:0000313" key="1">
    <source>
        <dbReference type="EMBL" id="ASM76393.1"/>
    </source>
</evidence>
<organism evidence="1 2">
    <name type="scientific">Vitreoscilla filiformis</name>
    <dbReference type="NCBI Taxonomy" id="63"/>
    <lineage>
        <taxon>Bacteria</taxon>
        <taxon>Pseudomonadati</taxon>
        <taxon>Pseudomonadota</taxon>
        <taxon>Betaproteobacteria</taxon>
        <taxon>Neisseriales</taxon>
        <taxon>Neisseriaceae</taxon>
        <taxon>Vitreoscilla</taxon>
    </lineage>
</organism>
<dbReference type="OrthoDB" id="7645981at2"/>
<dbReference type="KEGG" id="vff:VITFI_CDS0614"/>
<accession>A0A221KC57</accession>
<dbReference type="EMBL" id="CP022423">
    <property type="protein sequence ID" value="ASM76393.1"/>
    <property type="molecule type" value="Genomic_DNA"/>
</dbReference>
<protein>
    <submittedName>
        <fullName evidence="1">Uncharacterized protein</fullName>
    </submittedName>
</protein>
<dbReference type="Gene3D" id="1.20.1480.30">
    <property type="entry name" value="Designed four-helix bundle protein"/>
    <property type="match status" value="1"/>
</dbReference>
<evidence type="ECO:0000313" key="2">
    <source>
        <dbReference type="Proteomes" id="UP000199729"/>
    </source>
</evidence>
<dbReference type="AlphaFoldDB" id="A0A221KC57"/>
<sequence>MADVLQALRDWLSPVVLPILGVIYTWIKTNDRDNAEQIKAVASDLGDKISAHDDRLNQLSGRVESIAANQAHLPNHGEVTDIKERLARLESTAESQGRSLESLATDVRATRGAIETVRDFLLHHPIPKGKS</sequence>
<keyword evidence="2" id="KW-1185">Reference proteome</keyword>
<gene>
    <name evidence="1" type="ORF">VITFI_CDS0614</name>
</gene>